<evidence type="ECO:0000313" key="2">
    <source>
        <dbReference type="EMBL" id="MCQ4840210.1"/>
    </source>
</evidence>
<dbReference type="InterPro" id="IPR002575">
    <property type="entry name" value="Aminoglycoside_PTrfase"/>
</dbReference>
<dbReference type="InterPro" id="IPR008266">
    <property type="entry name" value="Tyr_kinase_AS"/>
</dbReference>
<accession>A0ABT1S0Z6</accession>
<dbReference type="InterPro" id="IPR016259">
    <property type="entry name" value="Hygromycin-B_Kinase"/>
</dbReference>
<dbReference type="Pfam" id="PF01636">
    <property type="entry name" value="APH"/>
    <property type="match status" value="1"/>
</dbReference>
<organism evidence="2 3">
    <name type="scientific">Neglectibacter timonensis</name>
    <dbReference type="NCBI Taxonomy" id="1776382"/>
    <lineage>
        <taxon>Bacteria</taxon>
        <taxon>Bacillati</taxon>
        <taxon>Bacillota</taxon>
        <taxon>Clostridia</taxon>
        <taxon>Eubacteriales</taxon>
        <taxon>Oscillospiraceae</taxon>
        <taxon>Neglectibacter</taxon>
    </lineage>
</organism>
<dbReference type="RefSeq" id="WP_066866304.1">
    <property type="nucleotide sequence ID" value="NZ_CABKVV010000014.1"/>
</dbReference>
<reference evidence="2 3" key="1">
    <citation type="submission" date="2022-06" db="EMBL/GenBank/DDBJ databases">
        <title>Isolation of gut microbiota from human fecal samples.</title>
        <authorList>
            <person name="Pamer E.G."/>
            <person name="Barat B."/>
            <person name="Waligurski E."/>
            <person name="Medina S."/>
            <person name="Paddock L."/>
            <person name="Mostad J."/>
        </authorList>
    </citation>
    <scope>NUCLEOTIDE SEQUENCE [LARGE SCALE GENOMIC DNA]</scope>
    <source>
        <strain evidence="2 3">DFI.9.73</strain>
    </source>
</reference>
<dbReference type="SUPFAM" id="SSF56112">
    <property type="entry name" value="Protein kinase-like (PK-like)"/>
    <property type="match status" value="1"/>
</dbReference>
<dbReference type="InterPro" id="IPR011009">
    <property type="entry name" value="Kinase-like_dom_sf"/>
</dbReference>
<dbReference type="EMBL" id="JANFZH010000020">
    <property type="protein sequence ID" value="MCQ4840210.1"/>
    <property type="molecule type" value="Genomic_DNA"/>
</dbReference>
<dbReference type="GeneID" id="90533313"/>
<dbReference type="PROSITE" id="PS00109">
    <property type="entry name" value="PROTEIN_KINASE_TYR"/>
    <property type="match status" value="1"/>
</dbReference>
<dbReference type="Gene3D" id="3.90.1200.10">
    <property type="match status" value="1"/>
</dbReference>
<feature type="domain" description="Aminoglycoside phosphotransferase" evidence="1">
    <location>
        <begin position="51"/>
        <end position="247"/>
    </location>
</feature>
<evidence type="ECO:0000259" key="1">
    <source>
        <dbReference type="Pfam" id="PF01636"/>
    </source>
</evidence>
<dbReference type="Proteomes" id="UP001524473">
    <property type="component" value="Unassembled WGS sequence"/>
</dbReference>
<evidence type="ECO:0000313" key="3">
    <source>
        <dbReference type="Proteomes" id="UP001524473"/>
    </source>
</evidence>
<sequence length="301" mass="34081">MKQFFHGKIENWSDWGCVFQSIPAFDGLIREIFRREALPCSGISNLTPGTNAVFRVGDYVIKIFFPMESGLDPLPDFQNEAAVCGRLADLDVPMPRLVAQGEIQDSYHFYYLISEYFRGQEAGNFLSTASREQKLDFIQQLQRLLQLLNRPADGLIAPVDLLDRAVNNPRLDKLPSSLAKEMRQRARSLLLSPRVLVHGDLTGENLLVDRNGRLAVIDCADACLAPSWYELAPLVIELFRCDAELLRAFSEGNPLPFLKQTLDSLCLHDFGASLLLELQKREKIKFTHLEEVEKFLLGRVS</sequence>
<gene>
    <name evidence="2" type="ORF">NE695_09820</name>
</gene>
<name>A0ABT1S0Z6_9FIRM</name>
<comment type="caution">
    <text evidence="2">The sequence shown here is derived from an EMBL/GenBank/DDBJ whole genome shotgun (WGS) entry which is preliminary data.</text>
</comment>
<dbReference type="InterPro" id="IPR051678">
    <property type="entry name" value="AGP_Transferase"/>
</dbReference>
<protein>
    <submittedName>
        <fullName evidence="2">Aminoglycoside phosphotransferase family protein</fullName>
    </submittedName>
</protein>
<keyword evidence="3" id="KW-1185">Reference proteome</keyword>
<dbReference type="PIRSF" id="PIRSF000707">
    <property type="entry name" value="Hygromycin-B_kinase"/>
    <property type="match status" value="1"/>
</dbReference>
<proteinExistence type="predicted"/>
<dbReference type="PANTHER" id="PTHR21310">
    <property type="entry name" value="AMINOGLYCOSIDE PHOSPHOTRANSFERASE-RELATED-RELATED"/>
    <property type="match status" value="1"/>
</dbReference>